<dbReference type="EMBL" id="BLAY01000040">
    <property type="protein sequence ID" value="GET38157.1"/>
    <property type="molecule type" value="Genomic_DNA"/>
</dbReference>
<dbReference type="Proteomes" id="UP001050975">
    <property type="component" value="Unassembled WGS sequence"/>
</dbReference>
<evidence type="ECO:0000313" key="3">
    <source>
        <dbReference type="Proteomes" id="UP001050975"/>
    </source>
</evidence>
<reference evidence="2" key="1">
    <citation type="submission" date="2019-10" db="EMBL/GenBank/DDBJ databases">
        <title>Draft genome sequece of Microseira wollei NIES-4236.</title>
        <authorList>
            <person name="Yamaguchi H."/>
            <person name="Suzuki S."/>
            <person name="Kawachi M."/>
        </authorList>
    </citation>
    <scope>NUCLEOTIDE SEQUENCE</scope>
    <source>
        <strain evidence="2">NIES-4236</strain>
    </source>
</reference>
<dbReference type="SUPFAM" id="SSF143120">
    <property type="entry name" value="YefM-like"/>
    <property type="match status" value="1"/>
</dbReference>
<organism evidence="2 3">
    <name type="scientific">Microseira wollei NIES-4236</name>
    <dbReference type="NCBI Taxonomy" id="2530354"/>
    <lineage>
        <taxon>Bacteria</taxon>
        <taxon>Bacillati</taxon>
        <taxon>Cyanobacteriota</taxon>
        <taxon>Cyanophyceae</taxon>
        <taxon>Oscillatoriophycideae</taxon>
        <taxon>Aerosakkonematales</taxon>
        <taxon>Aerosakkonemataceae</taxon>
        <taxon>Microseira</taxon>
    </lineage>
</organism>
<name>A0AAV3XFD9_9CYAN</name>
<comment type="similarity">
    <text evidence="1">Belongs to the phD/YefM antitoxin family.</text>
</comment>
<dbReference type="NCBIfam" id="TIGR01552">
    <property type="entry name" value="phd_fam"/>
    <property type="match status" value="1"/>
</dbReference>
<keyword evidence="3" id="KW-1185">Reference proteome</keyword>
<protein>
    <recommendedName>
        <fullName evidence="4">Antitoxin</fullName>
    </recommendedName>
</protein>
<dbReference type="AlphaFoldDB" id="A0AAV3XFD9"/>
<dbReference type="RefSeq" id="WP_226580861.1">
    <property type="nucleotide sequence ID" value="NZ_BLAY01000040.1"/>
</dbReference>
<evidence type="ECO:0000256" key="1">
    <source>
        <dbReference type="ARBA" id="ARBA00009981"/>
    </source>
</evidence>
<evidence type="ECO:0008006" key="4">
    <source>
        <dbReference type="Google" id="ProtNLM"/>
    </source>
</evidence>
<sequence>MRSRTNKESVGEDAGFIRLSTDEVREKLEEAIARVVLDGDRIILHQAGEEVAALIPRREFEKLDYLLDQLIPSPFNPEEEEYYEDEGGIHCLDPDEVQEEFDLILEEVKEYGELFGLLPPAILRGQQMDIFIPEAILMPMDKFWIPEHLILDRIDS</sequence>
<proteinExistence type="inferred from homology"/>
<dbReference type="InterPro" id="IPR036165">
    <property type="entry name" value="YefM-like_sf"/>
</dbReference>
<gene>
    <name evidence="2" type="ORF">MiSe_29110</name>
</gene>
<comment type="caution">
    <text evidence="2">The sequence shown here is derived from an EMBL/GenBank/DDBJ whole genome shotgun (WGS) entry which is preliminary data.</text>
</comment>
<evidence type="ECO:0000313" key="2">
    <source>
        <dbReference type="EMBL" id="GET38157.1"/>
    </source>
</evidence>
<accession>A0AAV3XFD9</accession>